<comment type="pathway">
    <text evidence="2">Lipid metabolism; fatty acid beta-oxidation.</text>
</comment>
<dbReference type="CDD" id="cd05353">
    <property type="entry name" value="hydroxyacyl-CoA-like_DH_SDR_c-like"/>
    <property type="match status" value="1"/>
</dbReference>
<evidence type="ECO:0000256" key="2">
    <source>
        <dbReference type="ARBA" id="ARBA00005005"/>
    </source>
</evidence>
<dbReference type="InterPro" id="IPR057326">
    <property type="entry name" value="KR_dom"/>
</dbReference>
<proteinExistence type="inferred from homology"/>
<evidence type="ECO:0000259" key="10">
    <source>
        <dbReference type="SMART" id="SM00822"/>
    </source>
</evidence>
<dbReference type="PRINTS" id="PR00081">
    <property type="entry name" value="GDHRDH"/>
</dbReference>
<evidence type="ECO:0000256" key="4">
    <source>
        <dbReference type="ARBA" id="ARBA00022832"/>
    </source>
</evidence>
<keyword evidence="5" id="KW-0560">Oxidoreductase</keyword>
<name>A0A914EE97_9BILA</name>
<dbReference type="InterPro" id="IPR002347">
    <property type="entry name" value="SDR_fam"/>
</dbReference>
<organism evidence="11 12">
    <name type="scientific">Acrobeloides nanus</name>
    <dbReference type="NCBI Taxonomy" id="290746"/>
    <lineage>
        <taxon>Eukaryota</taxon>
        <taxon>Metazoa</taxon>
        <taxon>Ecdysozoa</taxon>
        <taxon>Nematoda</taxon>
        <taxon>Chromadorea</taxon>
        <taxon>Rhabditida</taxon>
        <taxon>Tylenchina</taxon>
        <taxon>Cephalobomorpha</taxon>
        <taxon>Cephaloboidea</taxon>
        <taxon>Cephalobidae</taxon>
        <taxon>Acrobeloides</taxon>
    </lineage>
</organism>
<evidence type="ECO:0000256" key="6">
    <source>
        <dbReference type="ARBA" id="ARBA00023098"/>
    </source>
</evidence>
<evidence type="ECO:0000256" key="7">
    <source>
        <dbReference type="ARBA" id="ARBA00023140"/>
    </source>
</evidence>
<dbReference type="InterPro" id="IPR051687">
    <property type="entry name" value="Peroxisomal_Beta-Oxidation"/>
</dbReference>
<dbReference type="SUPFAM" id="SSF51735">
    <property type="entry name" value="NAD(P)-binding Rossmann-fold domains"/>
    <property type="match status" value="1"/>
</dbReference>
<keyword evidence="4" id="KW-0276">Fatty acid metabolism</keyword>
<reference evidence="12" key="1">
    <citation type="submission" date="2022-11" db="UniProtKB">
        <authorList>
            <consortium name="WormBaseParasite"/>
        </authorList>
    </citation>
    <scope>IDENTIFICATION</scope>
</reference>
<dbReference type="AlphaFoldDB" id="A0A914EE97"/>
<dbReference type="InterPro" id="IPR020904">
    <property type="entry name" value="Sc_DH/Rdtase_CS"/>
</dbReference>
<keyword evidence="11" id="KW-1185">Reference proteome</keyword>
<dbReference type="PROSITE" id="PS00061">
    <property type="entry name" value="ADH_SHORT"/>
    <property type="match status" value="1"/>
</dbReference>
<evidence type="ECO:0000313" key="12">
    <source>
        <dbReference type="WBParaSite" id="ACRNAN_scaffold7628.g17827.t1"/>
    </source>
</evidence>
<protein>
    <recommendedName>
        <fullName evidence="8">Peroxisomal multifunctional enzyme type 2</fullName>
    </recommendedName>
</protein>
<accession>A0A914EE97</accession>
<dbReference type="PANTHER" id="PTHR45024:SF2">
    <property type="entry name" value="SCP2 DOMAIN-CONTAINING PROTEIN"/>
    <property type="match status" value="1"/>
</dbReference>
<feature type="domain" description="Ketoreductase" evidence="10">
    <location>
        <begin position="8"/>
        <end position="205"/>
    </location>
</feature>
<dbReference type="Proteomes" id="UP000887540">
    <property type="component" value="Unplaced"/>
</dbReference>
<evidence type="ECO:0000313" key="11">
    <source>
        <dbReference type="Proteomes" id="UP000887540"/>
    </source>
</evidence>
<dbReference type="SMART" id="SM00822">
    <property type="entry name" value="PKS_KR"/>
    <property type="match status" value="1"/>
</dbReference>
<dbReference type="FunFam" id="3.40.50.720:FF:000185">
    <property type="entry name" value="peroxisomal multifunctional enzyme type 2"/>
    <property type="match status" value="1"/>
</dbReference>
<dbReference type="GO" id="GO:0016491">
    <property type="term" value="F:oxidoreductase activity"/>
    <property type="evidence" value="ECO:0007669"/>
    <property type="project" value="UniProtKB-KW"/>
</dbReference>
<dbReference type="GO" id="GO:0006631">
    <property type="term" value="P:fatty acid metabolic process"/>
    <property type="evidence" value="ECO:0007669"/>
    <property type="project" value="UniProtKB-KW"/>
</dbReference>
<keyword evidence="7" id="KW-0576">Peroxisome</keyword>
<evidence type="ECO:0000256" key="9">
    <source>
        <dbReference type="RuleBase" id="RU000363"/>
    </source>
</evidence>
<dbReference type="WBParaSite" id="ACRNAN_scaffold7628.g17827.t1">
    <property type="protein sequence ID" value="ACRNAN_scaffold7628.g17827.t1"/>
    <property type="gene ID" value="ACRNAN_scaffold7628.g17827"/>
</dbReference>
<dbReference type="Gene3D" id="3.40.50.720">
    <property type="entry name" value="NAD(P)-binding Rossmann-like Domain"/>
    <property type="match status" value="1"/>
</dbReference>
<dbReference type="PANTHER" id="PTHR45024">
    <property type="entry name" value="DEHYDROGENASES, SHORT CHAIN"/>
    <property type="match status" value="1"/>
</dbReference>
<comment type="subcellular location">
    <subcellularLocation>
        <location evidence="1">Peroxisome</location>
    </subcellularLocation>
</comment>
<sequence>MALRFDGKVVIVTGAGGGLGRTYALEFAKRGAKVVVNDLGGDAYGTSASTSMADKVVKEIRAAGGTAVANYDSVEFGEKIVKTAIENFGRIDIVINNAGIIRDISFLKMTELDWDLIHKVHLKGAYSVTKAAWPYMRDQKYGRIIVTSSLSGIYGSFGQVNYSAAKTGLVGFSNALALEGAKYNIKVNALVPTAGSRLTQTIMSQDLVDALKPEYVTPLVVYLSHESCDETGKVFQAGAGWYGTLKYYRSQGKVIPHATAEDRKYKVKSL</sequence>
<dbReference type="GO" id="GO:0018812">
    <property type="term" value="F:3-hydroxyacyl-CoA dehydratase activity"/>
    <property type="evidence" value="ECO:0007669"/>
    <property type="project" value="UniProtKB-ARBA"/>
</dbReference>
<evidence type="ECO:0000256" key="3">
    <source>
        <dbReference type="ARBA" id="ARBA00006484"/>
    </source>
</evidence>
<dbReference type="PRINTS" id="PR00080">
    <property type="entry name" value="SDRFAMILY"/>
</dbReference>
<dbReference type="Pfam" id="PF00106">
    <property type="entry name" value="adh_short"/>
    <property type="match status" value="1"/>
</dbReference>
<evidence type="ECO:0000256" key="5">
    <source>
        <dbReference type="ARBA" id="ARBA00023002"/>
    </source>
</evidence>
<evidence type="ECO:0000256" key="1">
    <source>
        <dbReference type="ARBA" id="ARBA00004275"/>
    </source>
</evidence>
<comment type="similarity">
    <text evidence="3 9">Belongs to the short-chain dehydrogenases/reductases (SDR) family.</text>
</comment>
<keyword evidence="6" id="KW-0443">Lipid metabolism</keyword>
<dbReference type="GO" id="GO:0005777">
    <property type="term" value="C:peroxisome"/>
    <property type="evidence" value="ECO:0007669"/>
    <property type="project" value="UniProtKB-SubCell"/>
</dbReference>
<dbReference type="InterPro" id="IPR036291">
    <property type="entry name" value="NAD(P)-bd_dom_sf"/>
</dbReference>
<evidence type="ECO:0000256" key="8">
    <source>
        <dbReference type="ARBA" id="ARBA00073497"/>
    </source>
</evidence>